<feature type="region of interest" description="Disordered" evidence="6">
    <location>
        <begin position="440"/>
        <end position="484"/>
    </location>
</feature>
<dbReference type="Gene3D" id="3.40.50.300">
    <property type="entry name" value="P-loop containing nucleotide triphosphate hydrolases"/>
    <property type="match status" value="1"/>
</dbReference>
<dbReference type="InterPro" id="IPR007696">
    <property type="entry name" value="DNA_mismatch_repair_MutS_core"/>
</dbReference>
<name>U2YT34_9EURY</name>
<keyword evidence="5" id="KW-0227">DNA damage</keyword>
<dbReference type="PANTHER" id="PTHR11361:SF34">
    <property type="entry name" value="DNA MISMATCH REPAIR PROTEIN MSH1, MITOCHONDRIAL"/>
    <property type="match status" value="1"/>
</dbReference>
<keyword evidence="3" id="KW-0067">ATP-binding</keyword>
<dbReference type="NCBIfam" id="NF003810">
    <property type="entry name" value="PRK05399.1"/>
    <property type="match status" value="1"/>
</dbReference>
<evidence type="ECO:0000256" key="2">
    <source>
        <dbReference type="ARBA" id="ARBA00022741"/>
    </source>
</evidence>
<feature type="domain" description="DNA mismatch repair proteins mutS family" evidence="7">
    <location>
        <begin position="332"/>
        <end position="348"/>
    </location>
</feature>
<keyword evidence="9" id="KW-1185">Reference proteome</keyword>
<evidence type="ECO:0000259" key="7">
    <source>
        <dbReference type="PROSITE" id="PS00486"/>
    </source>
</evidence>
<dbReference type="SUPFAM" id="SSF52540">
    <property type="entry name" value="P-loop containing nucleoside triphosphate hydrolases"/>
    <property type="match status" value="1"/>
</dbReference>
<dbReference type="GO" id="GO:0006298">
    <property type="term" value="P:mismatch repair"/>
    <property type="evidence" value="ECO:0007669"/>
    <property type="project" value="InterPro"/>
</dbReference>
<dbReference type="GO" id="GO:0030983">
    <property type="term" value="F:mismatched DNA binding"/>
    <property type="evidence" value="ECO:0007669"/>
    <property type="project" value="InterPro"/>
</dbReference>
<dbReference type="Gene3D" id="1.10.1420.10">
    <property type="match status" value="2"/>
</dbReference>
<dbReference type="FunFam" id="3.40.50.300:FF:000870">
    <property type="entry name" value="MutS protein homolog 4"/>
    <property type="match status" value="1"/>
</dbReference>
<dbReference type="GO" id="GO:0005524">
    <property type="term" value="F:ATP binding"/>
    <property type="evidence" value="ECO:0007669"/>
    <property type="project" value="UniProtKB-KW"/>
</dbReference>
<dbReference type="InterPro" id="IPR045076">
    <property type="entry name" value="MutS"/>
</dbReference>
<dbReference type="Proteomes" id="UP000016986">
    <property type="component" value="Unassembled WGS sequence"/>
</dbReference>
<dbReference type="Pfam" id="PF05190">
    <property type="entry name" value="MutS_IV"/>
    <property type="match status" value="1"/>
</dbReference>
<keyword evidence="4" id="KW-0238">DNA-binding</keyword>
<dbReference type="Pfam" id="PF05192">
    <property type="entry name" value="MutS_III"/>
    <property type="match status" value="1"/>
</dbReference>
<evidence type="ECO:0000313" key="9">
    <source>
        <dbReference type="Proteomes" id="UP000016986"/>
    </source>
</evidence>
<dbReference type="PANTHER" id="PTHR11361">
    <property type="entry name" value="DNA MISMATCH REPAIR PROTEIN MUTS FAMILY MEMBER"/>
    <property type="match status" value="1"/>
</dbReference>
<comment type="similarity">
    <text evidence="1">Belongs to the DNA mismatch repair MutS family.</text>
</comment>
<accession>U2YT34</accession>
<organism evidence="8 9">
    <name type="scientific">Halarchaeum acidiphilum MH1-52-1</name>
    <dbReference type="NCBI Taxonomy" id="1261545"/>
    <lineage>
        <taxon>Archaea</taxon>
        <taxon>Methanobacteriati</taxon>
        <taxon>Methanobacteriota</taxon>
        <taxon>Stenosarchaea group</taxon>
        <taxon>Halobacteria</taxon>
        <taxon>Halobacteriales</taxon>
        <taxon>Halobacteriaceae</taxon>
    </lineage>
</organism>
<dbReference type="SMART" id="SM00533">
    <property type="entry name" value="MUTSd"/>
    <property type="match status" value="1"/>
</dbReference>
<evidence type="ECO:0000256" key="3">
    <source>
        <dbReference type="ARBA" id="ARBA00022840"/>
    </source>
</evidence>
<evidence type="ECO:0000256" key="4">
    <source>
        <dbReference type="ARBA" id="ARBA00023125"/>
    </source>
</evidence>
<dbReference type="InterPro" id="IPR007861">
    <property type="entry name" value="DNA_mismatch_repair_MutS_clamp"/>
</dbReference>
<dbReference type="SMART" id="SM00534">
    <property type="entry name" value="MUTSac"/>
    <property type="match status" value="1"/>
</dbReference>
<dbReference type="eggNOG" id="arCOG02897">
    <property type="taxonomic scope" value="Archaea"/>
</dbReference>
<evidence type="ECO:0000313" key="8">
    <source>
        <dbReference type="EMBL" id="GAD51897.1"/>
    </source>
</evidence>
<dbReference type="Pfam" id="PF00488">
    <property type="entry name" value="MutS_V"/>
    <property type="match status" value="1"/>
</dbReference>
<dbReference type="InterPro" id="IPR000432">
    <property type="entry name" value="DNA_mismatch_repair_MutS_C"/>
</dbReference>
<evidence type="ECO:0000256" key="1">
    <source>
        <dbReference type="ARBA" id="ARBA00006271"/>
    </source>
</evidence>
<feature type="compositionally biased region" description="Low complexity" evidence="6">
    <location>
        <begin position="440"/>
        <end position="454"/>
    </location>
</feature>
<comment type="caution">
    <text evidence="8">The sequence shown here is derived from an EMBL/GenBank/DDBJ whole genome shotgun (WGS) entry which is preliminary data.</text>
</comment>
<keyword evidence="5" id="KW-0234">DNA repair</keyword>
<dbReference type="PROSITE" id="PS00486">
    <property type="entry name" value="DNA_MISMATCH_REPAIR_2"/>
    <property type="match status" value="1"/>
</dbReference>
<dbReference type="SUPFAM" id="SSF48334">
    <property type="entry name" value="DNA repair protein MutS, domain III"/>
    <property type="match status" value="1"/>
</dbReference>
<dbReference type="InterPro" id="IPR027417">
    <property type="entry name" value="P-loop_NTPase"/>
</dbReference>
<evidence type="ECO:0000256" key="5">
    <source>
        <dbReference type="ARBA" id="ARBA00023204"/>
    </source>
</evidence>
<sequence length="484" mass="52938">MSRRRADARDLRSLKATLDVVPDVAAELSEAESDLLCDLRGRLDGLDDVRDLIESAIRENPERELTEGGIIADGYDETLDDLRDTRREGEQWIDDLEEQERERTGVDSLKVGRNSVHGYYIEVTNPNLDRVPQNYERRQTLKNSERFVTPELKEREEEILNASARADDLELDLFRDVRREVGEAAERVQRVADALAAVDALCSLADVAARYDYCRPVVGADGFEIEGGRHPVVERTEESFVPNDLSLTRGTPLAVVTGPNMSGKSTYMRQAALAAVLAQLGSFVPARSARVPLVDRVFTRVGASDDIAGGRSTFMVEMTELADILRDATEDSLVVLDEVGRGTSTADGYAIAQAVTERLHDGVGAYTLFATHHHDLTAVADDLSGARNLHFRAAREGDDVTFVHEVAEGAASASYGIEVAKQAGVPPGVVDRARDVVAERAANADARTRSTSTRARVEAKTRRRTRAPPRTAGAPKRARTCSAS</sequence>
<gene>
    <name evidence="8" type="ORF">MBEHAL_0657</name>
</gene>
<dbReference type="AlphaFoldDB" id="U2YT34"/>
<dbReference type="EMBL" id="BATA01000010">
    <property type="protein sequence ID" value="GAD51897.1"/>
    <property type="molecule type" value="Genomic_DNA"/>
</dbReference>
<dbReference type="InterPro" id="IPR036187">
    <property type="entry name" value="DNA_mismatch_repair_MutS_sf"/>
</dbReference>
<keyword evidence="2" id="KW-0547">Nucleotide-binding</keyword>
<evidence type="ECO:0000256" key="6">
    <source>
        <dbReference type="SAM" id="MobiDB-lite"/>
    </source>
</evidence>
<reference evidence="8 9" key="1">
    <citation type="submission" date="2013-09" db="EMBL/GenBank/DDBJ databases">
        <title>Whole genome sequencing of Halarchaeum acidiphilum strain MH1-52-1.</title>
        <authorList>
            <person name="Shimane Y."/>
            <person name="Minegishi H."/>
            <person name="Nishi S."/>
            <person name="Echigo A."/>
            <person name="Shuto A."/>
            <person name="Konishi M."/>
            <person name="Ito T."/>
            <person name="Ohkuma M."/>
            <person name="Ohta Y."/>
            <person name="Nagano Y."/>
            <person name="Tsubouchi T."/>
            <person name="Mori K."/>
            <person name="Usui K."/>
            <person name="Kamekura M."/>
            <person name="Usami R."/>
            <person name="Takaki Y."/>
            <person name="Hatada Y."/>
        </authorList>
    </citation>
    <scope>NUCLEOTIDE SEQUENCE [LARGE SCALE GENOMIC DNA]</scope>
    <source>
        <strain evidence="8 9">JCM 16109</strain>
    </source>
</reference>
<dbReference type="GO" id="GO:0140664">
    <property type="term" value="F:ATP-dependent DNA damage sensor activity"/>
    <property type="evidence" value="ECO:0007669"/>
    <property type="project" value="InterPro"/>
</dbReference>
<protein>
    <submittedName>
        <fullName evidence="8">DNA mismatch repair protein MutS</fullName>
    </submittedName>
</protein>
<proteinExistence type="inferred from homology"/>